<dbReference type="AlphaFoldDB" id="A0A3N4VBG6"/>
<dbReference type="EMBL" id="RKQN01000003">
    <property type="protein sequence ID" value="RPE76959.1"/>
    <property type="molecule type" value="Genomic_DNA"/>
</dbReference>
<comment type="caution">
    <text evidence="1">The sequence shown here is derived from an EMBL/GenBank/DDBJ whole genome shotgun (WGS) entry which is preliminary data.</text>
</comment>
<keyword evidence="2" id="KW-1185">Reference proteome</keyword>
<evidence type="ECO:0000313" key="2">
    <source>
        <dbReference type="Proteomes" id="UP000269708"/>
    </source>
</evidence>
<evidence type="ECO:0008006" key="3">
    <source>
        <dbReference type="Google" id="ProtNLM"/>
    </source>
</evidence>
<dbReference type="Proteomes" id="UP000269708">
    <property type="component" value="Unassembled WGS sequence"/>
</dbReference>
<reference evidence="1 2" key="1">
    <citation type="submission" date="2018-11" db="EMBL/GenBank/DDBJ databases">
        <title>Genomic Encyclopedia of Type Strains, Phase IV (KMG-IV): sequencing the most valuable type-strain genomes for metagenomic binning, comparative biology and taxonomic classification.</title>
        <authorList>
            <person name="Goeker M."/>
        </authorList>
    </citation>
    <scope>NUCLEOTIDE SEQUENCE [LARGE SCALE GENOMIC DNA]</scope>
    <source>
        <strain evidence="1 2">DSM 25623</strain>
    </source>
</reference>
<proteinExistence type="predicted"/>
<gene>
    <name evidence="1" type="ORF">EDC50_2211</name>
</gene>
<name>A0A3N4VBG6_9GAMM</name>
<organism evidence="1 2">
    <name type="scientific">Vulcaniibacterium tengchongense</name>
    <dbReference type="NCBI Taxonomy" id="1273429"/>
    <lineage>
        <taxon>Bacteria</taxon>
        <taxon>Pseudomonadati</taxon>
        <taxon>Pseudomonadota</taxon>
        <taxon>Gammaproteobacteria</taxon>
        <taxon>Lysobacterales</taxon>
        <taxon>Lysobacteraceae</taxon>
        <taxon>Vulcaniibacterium</taxon>
    </lineage>
</organism>
<evidence type="ECO:0000313" key="1">
    <source>
        <dbReference type="EMBL" id="RPE76959.1"/>
    </source>
</evidence>
<sequence>MRMPHPTPTPDPLPFERPRAAPADAALAALPLADAAVVGFDQLLHEVHADAPRVDADRLRRLAGWLLELPAEAAQRTLDTRLRRVDELRAMLADPDWDSDEAVRARIAKLLAYVDRDDDLIVDRVPLLGLLDDVLLIELAWPAFAEEAEDYRDYCAYCQRERPAGGGAERRAAWVRDRMDELALLRHEWAVRARRYAPETTPRLLFRVS</sequence>
<accession>A0A3N4VBG6</accession>
<protein>
    <recommendedName>
        <fullName evidence="3">DUF1232 domain-containing protein</fullName>
    </recommendedName>
</protein>